<protein>
    <recommendedName>
        <fullName evidence="3">Arc-like DNA binding domain-containing protein</fullName>
    </recommendedName>
</protein>
<evidence type="ECO:0000313" key="1">
    <source>
        <dbReference type="EMBL" id="SBW17281.1"/>
    </source>
</evidence>
<organism evidence="1 2">
    <name type="scientific">Candidatus Protofrankia californiensis</name>
    <dbReference type="NCBI Taxonomy" id="1839754"/>
    <lineage>
        <taxon>Bacteria</taxon>
        <taxon>Bacillati</taxon>
        <taxon>Actinomycetota</taxon>
        <taxon>Actinomycetes</taxon>
        <taxon>Frankiales</taxon>
        <taxon>Frankiaceae</taxon>
        <taxon>Protofrankia</taxon>
    </lineage>
</organism>
<dbReference type="EMBL" id="FLUV01000057">
    <property type="protein sequence ID" value="SBW17281.1"/>
    <property type="molecule type" value="Genomic_DNA"/>
</dbReference>
<proteinExistence type="predicted"/>
<dbReference type="SUPFAM" id="SSF47598">
    <property type="entry name" value="Ribbon-helix-helix"/>
    <property type="match status" value="1"/>
</dbReference>
<dbReference type="AlphaFoldDB" id="A0A1C3NT18"/>
<dbReference type="InterPro" id="IPR010985">
    <property type="entry name" value="Ribbon_hlx_hlx"/>
</dbReference>
<evidence type="ECO:0008006" key="3">
    <source>
        <dbReference type="Google" id="ProtNLM"/>
    </source>
</evidence>
<reference evidence="2" key="1">
    <citation type="submission" date="2016-02" db="EMBL/GenBank/DDBJ databases">
        <authorList>
            <person name="Wibberg D."/>
        </authorList>
    </citation>
    <scope>NUCLEOTIDE SEQUENCE [LARGE SCALE GENOMIC DNA]</scope>
</reference>
<dbReference type="GO" id="GO:0006355">
    <property type="term" value="P:regulation of DNA-templated transcription"/>
    <property type="evidence" value="ECO:0007669"/>
    <property type="project" value="InterPro"/>
</dbReference>
<gene>
    <name evidence="1" type="ORF">FDG2_0145</name>
</gene>
<keyword evidence="2" id="KW-1185">Reference proteome</keyword>
<sequence>MNSTEEITTNLTVRALPARVRATLAARAKARRQSLNAYLLDVLSREASTPTMDEVLADIDSARASVEFSTDDAVAAVRAVRDAEETRWG</sequence>
<name>A0A1C3NT18_9ACTN</name>
<accession>A0A1C3NT18</accession>
<dbReference type="Proteomes" id="UP000199013">
    <property type="component" value="Unassembled WGS sequence"/>
</dbReference>
<evidence type="ECO:0000313" key="2">
    <source>
        <dbReference type="Proteomes" id="UP000199013"/>
    </source>
</evidence>